<dbReference type="Gene3D" id="3.40.50.300">
    <property type="entry name" value="P-loop containing nucleotide triphosphate hydrolases"/>
    <property type="match status" value="1"/>
</dbReference>
<evidence type="ECO:0000313" key="5">
    <source>
        <dbReference type="Proteomes" id="UP000646749"/>
    </source>
</evidence>
<comment type="similarity">
    <text evidence="1">Belongs to the sulfotransferase 1 family.</text>
</comment>
<evidence type="ECO:0000256" key="1">
    <source>
        <dbReference type="ARBA" id="ARBA00005771"/>
    </source>
</evidence>
<accession>A0ABQ4EC04</accession>
<dbReference type="EMBL" id="BONW01000042">
    <property type="protein sequence ID" value="GIG92196.1"/>
    <property type="molecule type" value="Genomic_DNA"/>
</dbReference>
<comment type="caution">
    <text evidence="4">The sequence shown here is derived from an EMBL/GenBank/DDBJ whole genome shotgun (WGS) entry which is preliminary data.</text>
</comment>
<reference evidence="4 5" key="1">
    <citation type="submission" date="2021-01" db="EMBL/GenBank/DDBJ databases">
        <title>Whole genome shotgun sequence of Plantactinospora endophytica NBRC 110450.</title>
        <authorList>
            <person name="Komaki H."/>
            <person name="Tamura T."/>
        </authorList>
    </citation>
    <scope>NUCLEOTIDE SEQUENCE [LARGE SCALE GENOMIC DNA]</scope>
    <source>
        <strain evidence="4 5">NBRC 110450</strain>
    </source>
</reference>
<dbReference type="SUPFAM" id="SSF52540">
    <property type="entry name" value="P-loop containing nucleoside triphosphate hydrolases"/>
    <property type="match status" value="1"/>
</dbReference>
<dbReference type="Proteomes" id="UP000646749">
    <property type="component" value="Unassembled WGS sequence"/>
</dbReference>
<name>A0ABQ4EC04_9ACTN</name>
<feature type="domain" description="Sulfotransferase" evidence="3">
    <location>
        <begin position="116"/>
        <end position="275"/>
    </location>
</feature>
<evidence type="ECO:0000256" key="2">
    <source>
        <dbReference type="ARBA" id="ARBA00022679"/>
    </source>
</evidence>
<dbReference type="RefSeq" id="WP_203870553.1">
    <property type="nucleotide sequence ID" value="NZ_BONW01000042.1"/>
</dbReference>
<protein>
    <recommendedName>
        <fullName evidence="3">Sulfotransferase domain-containing protein</fullName>
    </recommendedName>
</protein>
<dbReference type="Pfam" id="PF00685">
    <property type="entry name" value="Sulfotransfer_1"/>
    <property type="match status" value="1"/>
</dbReference>
<dbReference type="InterPro" id="IPR000863">
    <property type="entry name" value="Sulfotransferase_dom"/>
</dbReference>
<dbReference type="PANTHER" id="PTHR11783">
    <property type="entry name" value="SULFOTRANSFERASE SULT"/>
    <property type="match status" value="1"/>
</dbReference>
<evidence type="ECO:0000313" key="4">
    <source>
        <dbReference type="EMBL" id="GIG92196.1"/>
    </source>
</evidence>
<evidence type="ECO:0000259" key="3">
    <source>
        <dbReference type="Pfam" id="PF00685"/>
    </source>
</evidence>
<organism evidence="4 5">
    <name type="scientific">Plantactinospora endophytica</name>
    <dbReference type="NCBI Taxonomy" id="673535"/>
    <lineage>
        <taxon>Bacteria</taxon>
        <taxon>Bacillati</taxon>
        <taxon>Actinomycetota</taxon>
        <taxon>Actinomycetes</taxon>
        <taxon>Micromonosporales</taxon>
        <taxon>Micromonosporaceae</taxon>
        <taxon>Plantactinospora</taxon>
    </lineage>
</organism>
<keyword evidence="2" id="KW-0808">Transferase</keyword>
<dbReference type="InterPro" id="IPR027417">
    <property type="entry name" value="P-loop_NTPase"/>
</dbReference>
<keyword evidence="5" id="KW-1185">Reference proteome</keyword>
<proteinExistence type="inferred from homology"/>
<sequence length="297" mass="33765">MMRRALTFTKHHTPNSARVVARRVMCAARNAKLRLAVPVETRSEFENVFHCTTRKTASQWIKSLLSDPVVYRHSGLLPYDPRPYRWRYPQPLPRDRAVSTLFVSYKGFMNIPKPDRYRAVFILRDPRDIVVSGYFSYRSSHTAMGDVPQVRSVLREKSVKDGLLHVIDHLEGRGTFRTLRSWATAPNTDAIRLFRYEDLTGERQAEEVDQMMRHCGISIPPAELTALLSRYSFSKMRGGGEGAGSVSHYRKGAAGDWRNHFDDDIHEVFTATTGDLVELLGYPARDPSPAAARTPDS</sequence>
<gene>
    <name evidence="4" type="ORF">Pen02_71320</name>
</gene>